<feature type="compositionally biased region" description="Low complexity" evidence="2">
    <location>
        <begin position="376"/>
        <end position="387"/>
    </location>
</feature>
<feature type="region of interest" description="Disordered" evidence="2">
    <location>
        <begin position="329"/>
        <end position="435"/>
    </location>
</feature>
<dbReference type="PANTHER" id="PTHR11757">
    <property type="entry name" value="PROTEASE FAMILY S9A OLIGOPEPTIDASE"/>
    <property type="match status" value="1"/>
</dbReference>
<feature type="compositionally biased region" description="Basic and acidic residues" evidence="2">
    <location>
        <begin position="341"/>
        <end position="361"/>
    </location>
</feature>
<feature type="compositionally biased region" description="Basic residues" evidence="2">
    <location>
        <begin position="401"/>
        <end position="412"/>
    </location>
</feature>
<dbReference type="GO" id="GO:0005856">
    <property type="term" value="C:cytoskeleton"/>
    <property type="evidence" value="ECO:0007669"/>
    <property type="project" value="TreeGrafter"/>
</dbReference>
<dbReference type="VEuPathDB" id="ToxoDB:TGME49_219485"/>
<organism evidence="3 4">
    <name type="scientific">Toxoplasma gondii</name>
    <dbReference type="NCBI Taxonomy" id="5811"/>
    <lineage>
        <taxon>Eukaryota</taxon>
        <taxon>Sar</taxon>
        <taxon>Alveolata</taxon>
        <taxon>Apicomplexa</taxon>
        <taxon>Conoidasida</taxon>
        <taxon>Coccidia</taxon>
        <taxon>Eucoccidiorida</taxon>
        <taxon>Eimeriorina</taxon>
        <taxon>Sarcocystidae</taxon>
        <taxon>Toxoplasma</taxon>
    </lineage>
</organism>
<dbReference type="EMBL" id="JAAUHK010000197">
    <property type="protein sequence ID" value="KAF4638207.1"/>
    <property type="molecule type" value="Genomic_DNA"/>
</dbReference>
<dbReference type="Proteomes" id="UP000557509">
    <property type="component" value="Unassembled WGS sequence"/>
</dbReference>
<feature type="compositionally biased region" description="Basic and acidic residues" evidence="2">
    <location>
        <begin position="261"/>
        <end position="273"/>
    </location>
</feature>
<gene>
    <name evidence="3" type="ORF">TGRH88_058150</name>
</gene>
<sequence>MNLAERNSIFLKTSSAGGVLAGAFLAFQKLRTRIRGVVIRHGFFDVYTAMRKGSGEAREGGGEELRGEDQENSRKGREARMGKGKEEALREEKGESSRGEEDPLRRLEEAEWGNPNCRGEDETDVEREERNAHLGNILSYSPYTNFHPPRGYLLRLAKAKPVFPRGRSRDCFALSSKPAARSAKGGDLVEAQGGFHSENSTERRTGRWSGSNNGVDSVGQQRGKRLGNGQEERPKEVRSSREDALEPSCQEREEEMGVEFFGRDSTGERRKDLCFPPRGKSCGEHPTRVRDSDWEFPSLFLSTSLGDSIVKPWHSAKFLGKLETMRSLGEKGVFSVPRNATESDRHKELLGEANESRHAERQLSSSRKRQDEGEARGQQAARAAAGAHATSIWRAQETHRLERKSHPVRHTHMPVGDGNSRPGKQSLSEHHASGRILERNPFRESHTADEVDACVRERDPGEHLILFKLKGDAEGHCGSENRMAQYRDEAEELCFFYRVLQNGEDKESRE</sequence>
<protein>
    <submittedName>
        <fullName evidence="3">Uncharacterized protein</fullName>
    </submittedName>
</protein>
<dbReference type="GO" id="GO:0005794">
    <property type="term" value="C:Golgi apparatus"/>
    <property type="evidence" value="ECO:0007669"/>
    <property type="project" value="TreeGrafter"/>
</dbReference>
<accession>A0A7J6JTU8</accession>
<evidence type="ECO:0000256" key="1">
    <source>
        <dbReference type="ARBA" id="ARBA00005228"/>
    </source>
</evidence>
<feature type="compositionally biased region" description="Polar residues" evidence="2">
    <location>
        <begin position="208"/>
        <end position="220"/>
    </location>
</feature>
<comment type="similarity">
    <text evidence="1">Belongs to the peptidase S9A family.</text>
</comment>
<evidence type="ECO:0000313" key="3">
    <source>
        <dbReference type="EMBL" id="KAF4638207.1"/>
    </source>
</evidence>
<feature type="region of interest" description="Disordered" evidence="2">
    <location>
        <begin position="53"/>
        <end position="128"/>
    </location>
</feature>
<dbReference type="PANTHER" id="PTHR11757:SF19">
    <property type="entry name" value="PROLYL ENDOPEPTIDASE-LIKE"/>
    <property type="match status" value="1"/>
</dbReference>
<dbReference type="InterPro" id="IPR051543">
    <property type="entry name" value="Serine_Peptidase_S9A"/>
</dbReference>
<evidence type="ECO:0000256" key="2">
    <source>
        <dbReference type="SAM" id="MobiDB-lite"/>
    </source>
</evidence>
<feature type="region of interest" description="Disordered" evidence="2">
    <location>
        <begin position="175"/>
        <end position="289"/>
    </location>
</feature>
<feature type="compositionally biased region" description="Basic and acidic residues" evidence="2">
    <location>
        <begin position="53"/>
        <end position="109"/>
    </location>
</feature>
<evidence type="ECO:0000313" key="4">
    <source>
        <dbReference type="Proteomes" id="UP000557509"/>
    </source>
</evidence>
<comment type="caution">
    <text evidence="3">The sequence shown here is derived from an EMBL/GenBank/DDBJ whole genome shotgun (WGS) entry which is preliminary data.</text>
</comment>
<dbReference type="AlphaFoldDB" id="A0A7J6JTU8"/>
<keyword evidence="4" id="KW-1185">Reference proteome</keyword>
<feature type="compositionally biased region" description="Basic and acidic residues" evidence="2">
    <location>
        <begin position="230"/>
        <end position="244"/>
    </location>
</feature>
<name>A0A7J6JTU8_TOXGO</name>
<proteinExistence type="inferred from homology"/>
<reference evidence="3 4" key="1">
    <citation type="submission" date="2020-03" db="EMBL/GenBank/DDBJ databases">
        <title>Genome sequence of Toxoplasma gondii RH-88 strain.</title>
        <authorList>
            <person name="Lorenzi H.A."/>
            <person name="Venepally P."/>
            <person name="Rozenberg A."/>
            <person name="Sibley D."/>
        </authorList>
    </citation>
    <scope>NUCLEOTIDE SEQUENCE [LARGE SCALE GENOMIC DNA]</scope>
    <source>
        <strain evidence="3 4">RH-88</strain>
    </source>
</reference>